<protein>
    <submittedName>
        <fullName evidence="2">Uncharacterized protein</fullName>
    </submittedName>
</protein>
<organism evidence="2 3">
    <name type="scientific">Trifolium pratense</name>
    <name type="common">Red clover</name>
    <dbReference type="NCBI Taxonomy" id="57577"/>
    <lineage>
        <taxon>Eukaryota</taxon>
        <taxon>Viridiplantae</taxon>
        <taxon>Streptophyta</taxon>
        <taxon>Embryophyta</taxon>
        <taxon>Tracheophyta</taxon>
        <taxon>Spermatophyta</taxon>
        <taxon>Magnoliopsida</taxon>
        <taxon>eudicotyledons</taxon>
        <taxon>Gunneridae</taxon>
        <taxon>Pentapetalae</taxon>
        <taxon>rosids</taxon>
        <taxon>fabids</taxon>
        <taxon>Fabales</taxon>
        <taxon>Fabaceae</taxon>
        <taxon>Papilionoideae</taxon>
        <taxon>50 kb inversion clade</taxon>
        <taxon>NPAAA clade</taxon>
        <taxon>Hologalegina</taxon>
        <taxon>IRL clade</taxon>
        <taxon>Trifolieae</taxon>
        <taxon>Trifolium</taxon>
    </lineage>
</organism>
<evidence type="ECO:0000256" key="1">
    <source>
        <dbReference type="SAM" id="MobiDB-lite"/>
    </source>
</evidence>
<proteinExistence type="predicted"/>
<sequence>MAKEEEPDPVVNPQKSSIPTLKASVKKGSKKPPSRSSKKERTNLKTEEKDFKKFMKVLNQIEMAIPLVEALEQMPSYAKFL</sequence>
<dbReference type="EMBL" id="ASHM01198901">
    <property type="protein sequence ID" value="PNX66810.1"/>
    <property type="molecule type" value="Genomic_DNA"/>
</dbReference>
<feature type="compositionally biased region" description="Basic and acidic residues" evidence="1">
    <location>
        <begin position="37"/>
        <end position="47"/>
    </location>
</feature>
<dbReference type="AlphaFoldDB" id="A0A2K3KKK1"/>
<accession>A0A2K3KKK1</accession>
<comment type="caution">
    <text evidence="2">The sequence shown here is derived from an EMBL/GenBank/DDBJ whole genome shotgun (WGS) entry which is preliminary data.</text>
</comment>
<feature type="non-terminal residue" evidence="2">
    <location>
        <position position="81"/>
    </location>
</feature>
<evidence type="ECO:0000313" key="2">
    <source>
        <dbReference type="EMBL" id="PNX66810.1"/>
    </source>
</evidence>
<gene>
    <name evidence="2" type="ORF">L195_g063225</name>
</gene>
<feature type="region of interest" description="Disordered" evidence="1">
    <location>
        <begin position="1"/>
        <end position="47"/>
    </location>
</feature>
<reference evidence="2 3" key="1">
    <citation type="journal article" date="2014" name="Am. J. Bot.">
        <title>Genome assembly and annotation for red clover (Trifolium pratense; Fabaceae).</title>
        <authorList>
            <person name="Istvanek J."/>
            <person name="Jaros M."/>
            <person name="Krenek A."/>
            <person name="Repkova J."/>
        </authorList>
    </citation>
    <scope>NUCLEOTIDE SEQUENCE [LARGE SCALE GENOMIC DNA]</scope>
    <source>
        <strain evidence="3">cv. Tatra</strain>
        <tissue evidence="2">Young leaves</tissue>
    </source>
</reference>
<reference evidence="2 3" key="2">
    <citation type="journal article" date="2017" name="Front. Plant Sci.">
        <title>Gene Classification and Mining of Molecular Markers Useful in Red Clover (Trifolium pratense) Breeding.</title>
        <authorList>
            <person name="Istvanek J."/>
            <person name="Dluhosova J."/>
            <person name="Dluhos P."/>
            <person name="Patkova L."/>
            <person name="Nedelnik J."/>
            <person name="Repkova J."/>
        </authorList>
    </citation>
    <scope>NUCLEOTIDE SEQUENCE [LARGE SCALE GENOMIC DNA]</scope>
    <source>
        <strain evidence="3">cv. Tatra</strain>
        <tissue evidence="2">Young leaves</tissue>
    </source>
</reference>
<name>A0A2K3KKK1_TRIPR</name>
<feature type="compositionally biased region" description="Basic residues" evidence="1">
    <location>
        <begin position="24"/>
        <end position="36"/>
    </location>
</feature>
<evidence type="ECO:0000313" key="3">
    <source>
        <dbReference type="Proteomes" id="UP000236291"/>
    </source>
</evidence>
<dbReference type="Proteomes" id="UP000236291">
    <property type="component" value="Unassembled WGS sequence"/>
</dbReference>